<feature type="compositionally biased region" description="Basic and acidic residues" evidence="1">
    <location>
        <begin position="487"/>
        <end position="501"/>
    </location>
</feature>
<reference evidence="3 4" key="1">
    <citation type="submission" date="2019-01" db="EMBL/GenBank/DDBJ databases">
        <authorList>
            <person name="Ferrante I. M."/>
        </authorList>
    </citation>
    <scope>NUCLEOTIDE SEQUENCE [LARGE SCALE GENOMIC DNA]</scope>
    <source>
        <strain evidence="3 4">B856</strain>
    </source>
</reference>
<feature type="domain" description="CoA-binding" evidence="2">
    <location>
        <begin position="271"/>
        <end position="386"/>
    </location>
</feature>
<accession>A0A448YY62</accession>
<dbReference type="PANTHER" id="PTHR33303:SF2">
    <property type="entry name" value="COA-BINDING DOMAIN-CONTAINING PROTEIN"/>
    <property type="match status" value="1"/>
</dbReference>
<dbReference type="InterPro" id="IPR003781">
    <property type="entry name" value="CoA-bd"/>
</dbReference>
<sequence length="501" mass="53310">MRSLASFRGLIEIAAKKNTRDAAKYPQRGSSSSVKPILRATSILDNTRLARFPRLFAVESGAAAFSSSFGAGFSTSTSTSTSSLSSLASPPLLSLPSSPGAGGGITSPHFPSSSSSTSSSITSMSKSSSSSSATSFSVSSGLFGSDPPSLLTGVGSSILLVSLFSVSSTPTVGAVAALLFSVSMVSCGAIVCGNGLLSESINLRSELTEPVPVNRQSEPTPRKRRKQNPGQPKQNSSSRTYRTEQTMPPRLRSRETKPPRFRNTDASIRAILTESRTVALVGASNKKHRDSYEIMSLLLERGYDVYPVNPFLAEAGETIHGRTVYASLGELVGKSADKEHPGGRARRGRTRTIDLVDVFRKSSHAGAVVDEAIAIGARSVWLQEGVVDEDAALRALSAGLRVAMDVCPYHELPRLGIHGPASAGERSFSDSGNRTKQNKTHPPTPRRTTGQRRERPQTPQIRNANRGKAPLASGAPTQRTRTKRKRTTSERERERGSDAGS</sequence>
<dbReference type="Pfam" id="PF13380">
    <property type="entry name" value="CoA_binding_2"/>
    <property type="match status" value="1"/>
</dbReference>
<keyword evidence="4" id="KW-1185">Reference proteome</keyword>
<feature type="region of interest" description="Disordered" evidence="1">
    <location>
        <begin position="413"/>
        <end position="501"/>
    </location>
</feature>
<dbReference type="InterPro" id="IPR036291">
    <property type="entry name" value="NAD(P)-bd_dom_sf"/>
</dbReference>
<evidence type="ECO:0000313" key="4">
    <source>
        <dbReference type="Proteomes" id="UP000291116"/>
    </source>
</evidence>
<dbReference type="SMART" id="SM00881">
    <property type="entry name" value="CoA_binding"/>
    <property type="match status" value="1"/>
</dbReference>
<evidence type="ECO:0000256" key="1">
    <source>
        <dbReference type="SAM" id="MobiDB-lite"/>
    </source>
</evidence>
<dbReference type="Gene3D" id="3.40.50.720">
    <property type="entry name" value="NAD(P)-binding Rossmann-like Domain"/>
    <property type="match status" value="1"/>
</dbReference>
<evidence type="ECO:0000259" key="2">
    <source>
        <dbReference type="SMART" id="SM00881"/>
    </source>
</evidence>
<organism evidence="3 4">
    <name type="scientific">Pseudo-nitzschia multistriata</name>
    <dbReference type="NCBI Taxonomy" id="183589"/>
    <lineage>
        <taxon>Eukaryota</taxon>
        <taxon>Sar</taxon>
        <taxon>Stramenopiles</taxon>
        <taxon>Ochrophyta</taxon>
        <taxon>Bacillariophyta</taxon>
        <taxon>Bacillariophyceae</taxon>
        <taxon>Bacillariophycidae</taxon>
        <taxon>Bacillariales</taxon>
        <taxon>Bacillariaceae</taxon>
        <taxon>Pseudo-nitzschia</taxon>
    </lineage>
</organism>
<dbReference type="AlphaFoldDB" id="A0A448YY62"/>
<dbReference type="Proteomes" id="UP000291116">
    <property type="component" value="Unassembled WGS sequence"/>
</dbReference>
<name>A0A448YY62_9STRA</name>
<evidence type="ECO:0000313" key="3">
    <source>
        <dbReference type="EMBL" id="VEU34706.1"/>
    </source>
</evidence>
<gene>
    <name evidence="3" type="ORF">PSNMU_V1.4_AUG-EV-PASAV3_0014340</name>
</gene>
<proteinExistence type="predicted"/>
<dbReference type="OrthoDB" id="5138418at2759"/>
<dbReference type="SUPFAM" id="SSF51735">
    <property type="entry name" value="NAD(P)-binding Rossmann-fold domains"/>
    <property type="match status" value="1"/>
</dbReference>
<dbReference type="PANTHER" id="PTHR33303">
    <property type="entry name" value="CYTOPLASMIC PROTEIN-RELATED"/>
    <property type="match status" value="1"/>
</dbReference>
<protein>
    <recommendedName>
        <fullName evidence="2">CoA-binding domain-containing protein</fullName>
    </recommendedName>
</protein>
<feature type="compositionally biased region" description="Low complexity" evidence="1">
    <location>
        <begin position="112"/>
        <end position="124"/>
    </location>
</feature>
<feature type="compositionally biased region" description="Polar residues" evidence="1">
    <location>
        <begin position="228"/>
        <end position="246"/>
    </location>
</feature>
<dbReference type="EMBL" id="CAACVS010000037">
    <property type="protein sequence ID" value="VEU34706.1"/>
    <property type="molecule type" value="Genomic_DNA"/>
</dbReference>
<feature type="region of interest" description="Disordered" evidence="1">
    <location>
        <begin position="208"/>
        <end position="264"/>
    </location>
</feature>
<feature type="region of interest" description="Disordered" evidence="1">
    <location>
        <begin position="104"/>
        <end position="124"/>
    </location>
</feature>